<dbReference type="Proteomes" id="UP000000602">
    <property type="component" value="Chromosome"/>
</dbReference>
<dbReference type="AlphaFoldDB" id="Q6AJ48"/>
<keyword evidence="1" id="KW-0472">Membrane</keyword>
<evidence type="ECO:0000313" key="3">
    <source>
        <dbReference type="Proteomes" id="UP000000602"/>
    </source>
</evidence>
<proteinExistence type="predicted"/>
<keyword evidence="3" id="KW-1185">Reference proteome</keyword>
<keyword evidence="1" id="KW-1133">Transmembrane helix</keyword>
<evidence type="ECO:0008006" key="4">
    <source>
        <dbReference type="Google" id="ProtNLM"/>
    </source>
</evidence>
<evidence type="ECO:0000256" key="1">
    <source>
        <dbReference type="SAM" id="Phobius"/>
    </source>
</evidence>
<dbReference type="RefSeq" id="WP_011190144.1">
    <property type="nucleotide sequence ID" value="NC_006138.1"/>
</dbReference>
<reference evidence="3" key="1">
    <citation type="journal article" date="2004" name="Environ. Microbiol.">
        <title>The genome of Desulfotalea psychrophila, a sulfate-reducing bacterium from permanently cold Arctic sediments.</title>
        <authorList>
            <person name="Rabus R."/>
            <person name="Ruepp A."/>
            <person name="Frickey T."/>
            <person name="Rattei T."/>
            <person name="Fartmann B."/>
            <person name="Stark M."/>
            <person name="Bauer M."/>
            <person name="Zibat A."/>
            <person name="Lombardot T."/>
            <person name="Becker I."/>
            <person name="Amann J."/>
            <person name="Gellner K."/>
            <person name="Teeling H."/>
            <person name="Leuschner W.D."/>
            <person name="Gloeckner F.-O."/>
            <person name="Lupas A.N."/>
            <person name="Amann R."/>
            <person name="Klenk H.-P."/>
        </authorList>
    </citation>
    <scope>NUCLEOTIDE SEQUENCE [LARGE SCALE GENOMIC DNA]</scope>
    <source>
        <strain evidence="3">DSM 12343 / LSv54</strain>
    </source>
</reference>
<protein>
    <recommendedName>
        <fullName evidence="4">Cell division protein FtsL</fullName>
    </recommendedName>
</protein>
<organism evidence="2 3">
    <name type="scientific">Desulfotalea psychrophila (strain LSv54 / DSM 12343)</name>
    <dbReference type="NCBI Taxonomy" id="177439"/>
    <lineage>
        <taxon>Bacteria</taxon>
        <taxon>Pseudomonadati</taxon>
        <taxon>Thermodesulfobacteriota</taxon>
        <taxon>Desulfobulbia</taxon>
        <taxon>Desulfobulbales</taxon>
        <taxon>Desulfocapsaceae</taxon>
        <taxon>Desulfotalea</taxon>
    </lineage>
</organism>
<gene>
    <name evidence="2" type="ordered locus">DP2903</name>
</gene>
<dbReference type="HOGENOM" id="CLU_1977945_0_0_7"/>
<dbReference type="EMBL" id="CR522870">
    <property type="protein sequence ID" value="CAG37632.1"/>
    <property type="molecule type" value="Genomic_DNA"/>
</dbReference>
<dbReference type="KEGG" id="dps:DP2903"/>
<keyword evidence="1" id="KW-0812">Transmembrane</keyword>
<feature type="transmembrane region" description="Helical" evidence="1">
    <location>
        <begin position="36"/>
        <end position="56"/>
    </location>
</feature>
<evidence type="ECO:0000313" key="2">
    <source>
        <dbReference type="EMBL" id="CAG37632.1"/>
    </source>
</evidence>
<name>Q6AJ48_DESPS</name>
<dbReference type="STRING" id="177439.DP2903"/>
<accession>Q6AJ48</accession>
<sequence length="126" mass="14306">MALYNLFQVAAGPKEIRRRAEAGEEAGLLESPLLRALTKVFLLISFLVCLSSALLFSMNVRAIGATTQVENINYDLLGINLQLKSERRKLMSSVVLQKRAEEYGLYLPQKGQRRVYNSAKNYFSYR</sequence>